<dbReference type="GO" id="GO:0005546">
    <property type="term" value="F:phosphatidylinositol-4,5-bisphosphate binding"/>
    <property type="evidence" value="ECO:0007669"/>
    <property type="project" value="TreeGrafter"/>
</dbReference>
<keyword evidence="1" id="KW-0677">Repeat</keyword>
<dbReference type="SUPFAM" id="SSF55753">
    <property type="entry name" value="Actin depolymerizing proteins"/>
    <property type="match status" value="2"/>
</dbReference>
<dbReference type="InterPro" id="IPR007122">
    <property type="entry name" value="Villin/Gelsolin"/>
</dbReference>
<evidence type="ECO:0000313" key="4">
    <source>
        <dbReference type="EMBL" id="TFL04839.1"/>
    </source>
</evidence>
<feature type="compositionally biased region" description="Basic and acidic residues" evidence="2">
    <location>
        <begin position="116"/>
        <end position="127"/>
    </location>
</feature>
<dbReference type="Proteomes" id="UP000305067">
    <property type="component" value="Unassembled WGS sequence"/>
</dbReference>
<organism evidence="4 5">
    <name type="scientific">Pterulicium gracile</name>
    <dbReference type="NCBI Taxonomy" id="1884261"/>
    <lineage>
        <taxon>Eukaryota</taxon>
        <taxon>Fungi</taxon>
        <taxon>Dikarya</taxon>
        <taxon>Basidiomycota</taxon>
        <taxon>Agaricomycotina</taxon>
        <taxon>Agaricomycetes</taxon>
        <taxon>Agaricomycetidae</taxon>
        <taxon>Agaricales</taxon>
        <taxon>Pleurotineae</taxon>
        <taxon>Pterulaceae</taxon>
        <taxon>Pterulicium</taxon>
    </lineage>
</organism>
<dbReference type="PANTHER" id="PTHR11977">
    <property type="entry name" value="VILLIN"/>
    <property type="match status" value="1"/>
</dbReference>
<dbReference type="GO" id="GO:0051015">
    <property type="term" value="F:actin filament binding"/>
    <property type="evidence" value="ECO:0007669"/>
    <property type="project" value="InterPro"/>
</dbReference>
<reference evidence="4 5" key="1">
    <citation type="journal article" date="2019" name="Nat. Ecol. Evol.">
        <title>Megaphylogeny resolves global patterns of mushroom evolution.</title>
        <authorList>
            <person name="Varga T."/>
            <person name="Krizsan K."/>
            <person name="Foldi C."/>
            <person name="Dima B."/>
            <person name="Sanchez-Garcia M."/>
            <person name="Sanchez-Ramirez S."/>
            <person name="Szollosi G.J."/>
            <person name="Szarkandi J.G."/>
            <person name="Papp V."/>
            <person name="Albert L."/>
            <person name="Andreopoulos W."/>
            <person name="Angelini C."/>
            <person name="Antonin V."/>
            <person name="Barry K.W."/>
            <person name="Bougher N.L."/>
            <person name="Buchanan P."/>
            <person name="Buyck B."/>
            <person name="Bense V."/>
            <person name="Catcheside P."/>
            <person name="Chovatia M."/>
            <person name="Cooper J."/>
            <person name="Damon W."/>
            <person name="Desjardin D."/>
            <person name="Finy P."/>
            <person name="Geml J."/>
            <person name="Haridas S."/>
            <person name="Hughes K."/>
            <person name="Justo A."/>
            <person name="Karasinski D."/>
            <person name="Kautmanova I."/>
            <person name="Kiss B."/>
            <person name="Kocsube S."/>
            <person name="Kotiranta H."/>
            <person name="LaButti K.M."/>
            <person name="Lechner B.E."/>
            <person name="Liimatainen K."/>
            <person name="Lipzen A."/>
            <person name="Lukacs Z."/>
            <person name="Mihaltcheva S."/>
            <person name="Morgado L.N."/>
            <person name="Niskanen T."/>
            <person name="Noordeloos M.E."/>
            <person name="Ohm R.A."/>
            <person name="Ortiz-Santana B."/>
            <person name="Ovrebo C."/>
            <person name="Racz N."/>
            <person name="Riley R."/>
            <person name="Savchenko A."/>
            <person name="Shiryaev A."/>
            <person name="Soop K."/>
            <person name="Spirin V."/>
            <person name="Szebenyi C."/>
            <person name="Tomsovsky M."/>
            <person name="Tulloss R.E."/>
            <person name="Uehling J."/>
            <person name="Grigoriev I.V."/>
            <person name="Vagvolgyi C."/>
            <person name="Papp T."/>
            <person name="Martin F.M."/>
            <person name="Miettinen O."/>
            <person name="Hibbett D.S."/>
            <person name="Nagy L.G."/>
        </authorList>
    </citation>
    <scope>NUCLEOTIDE SEQUENCE [LARGE SCALE GENOMIC DNA]</scope>
    <source>
        <strain evidence="4 5">CBS 309.79</strain>
    </source>
</reference>
<dbReference type="Gene3D" id="3.40.20.10">
    <property type="entry name" value="Severin"/>
    <property type="match status" value="1"/>
</dbReference>
<feature type="domain" description="DUF7904" evidence="3">
    <location>
        <begin position="481"/>
        <end position="560"/>
    </location>
</feature>
<feature type="compositionally biased region" description="Low complexity" evidence="2">
    <location>
        <begin position="211"/>
        <end position="234"/>
    </location>
</feature>
<evidence type="ECO:0000256" key="1">
    <source>
        <dbReference type="ARBA" id="ARBA00022737"/>
    </source>
</evidence>
<dbReference type="STRING" id="1884261.A0A5C3QWT6"/>
<feature type="compositionally biased region" description="Low complexity" evidence="2">
    <location>
        <begin position="68"/>
        <end position="79"/>
    </location>
</feature>
<feature type="region of interest" description="Disordered" evidence="2">
    <location>
        <begin position="371"/>
        <end position="397"/>
    </location>
</feature>
<evidence type="ECO:0000313" key="5">
    <source>
        <dbReference type="Proteomes" id="UP000305067"/>
    </source>
</evidence>
<dbReference type="GO" id="GO:0051014">
    <property type="term" value="P:actin filament severing"/>
    <property type="evidence" value="ECO:0007669"/>
    <property type="project" value="TreeGrafter"/>
</dbReference>
<dbReference type="AlphaFoldDB" id="A0A5C3QWT6"/>
<evidence type="ECO:0000259" key="3">
    <source>
        <dbReference type="Pfam" id="PF25480"/>
    </source>
</evidence>
<feature type="region of interest" description="Disordered" evidence="2">
    <location>
        <begin position="1"/>
        <end position="358"/>
    </location>
</feature>
<dbReference type="PANTHER" id="PTHR11977:SF51">
    <property type="entry name" value="PROTEIN FLIGHTLESS-1 HOMOLOG"/>
    <property type="match status" value="1"/>
</dbReference>
<protein>
    <recommendedName>
        <fullName evidence="3">DUF7904 domain-containing protein</fullName>
    </recommendedName>
</protein>
<proteinExistence type="predicted"/>
<dbReference type="OrthoDB" id="6375767at2759"/>
<dbReference type="GO" id="GO:0015629">
    <property type="term" value="C:actin cytoskeleton"/>
    <property type="evidence" value="ECO:0007669"/>
    <property type="project" value="TreeGrafter"/>
</dbReference>
<accession>A0A5C3QWT6</accession>
<sequence length="832" mass="90183">MRKSTGFDEQPPLLSPVSERKKRASLPSPVKSEEDVSAADLMPPEGTPGLGSGSTLISYMKPPPKPSSSPSGSSRPLSPRIQQAVKSTPQVTSAKQLDPSKPLLHPTKARARKPKKDSSTKVDRPSEEGSPAPPATTVKLVHEKPSPSISPADRVSTGKLTEHQLRQTVIASKPEVAPPAVASSPATSYKDHPAYRALPGLSAPQSAPSQGRSPPGTSVSPRVTPPSSTSGPGSFKDHPAYRALPCMSSAGQQTEDPPSNPSTPPRVKPSKPSPGIGLDEDRPRTPGRHTRIPSTGNRATVMDVAQVLNDHSEKSEPQTSPILPEPIVQEPEPESEPEPASHLRNGARALSPSQLEKRRSNYEKYTSFMMPMLPEESPSPSPAGTLSRAGHQATPPKDLLASSVQAIQAEKEESSTKQAKSAQKVVHFEHSDSALPNINVSALLAVKASPSKFLGSDVEIISTEVLAITATSATTINDPLNIFFDTEVLAVVQRSKSRSSGLVKTAVWGWQGQHSTLGNHEAHKLQEVAKRYGTSLIFLEQYGERPDLIQALGGTLVIRRGQRSRWSAENTSMYQTQRAEDGFLIEELELSKTNLCSGFSYCITFLNTVYVWHGRGSHPSEQQSCLEYAQRIAGSEEVVVYSEGNEDDMFGMIFGDEDYAHAHYWKYRSTSTDQPRAWRIDAQSGKNAAYPLAKFTEETFDQSGVFLLDCVWELYVIVGMEARSSRQDIRLAIDIGKTMGTQLSALRPYTPNLHVIVLPSRVPIDLPMHFRQPVLSALQTDAPPDHMNILSAVEATEQLTTSDWPAGALKDTAMLPLGLSPGDVEAKTKNRS</sequence>
<dbReference type="InterPro" id="IPR029006">
    <property type="entry name" value="ADF-H/Gelsolin-like_dom_sf"/>
</dbReference>
<feature type="compositionally biased region" description="Low complexity" evidence="2">
    <location>
        <begin position="171"/>
        <end position="188"/>
    </location>
</feature>
<dbReference type="EMBL" id="ML178818">
    <property type="protein sequence ID" value="TFL04839.1"/>
    <property type="molecule type" value="Genomic_DNA"/>
</dbReference>
<evidence type="ECO:0000256" key="2">
    <source>
        <dbReference type="SAM" id="MobiDB-lite"/>
    </source>
</evidence>
<dbReference type="GO" id="GO:0051016">
    <property type="term" value="P:barbed-end actin filament capping"/>
    <property type="evidence" value="ECO:0007669"/>
    <property type="project" value="TreeGrafter"/>
</dbReference>
<dbReference type="Pfam" id="PF25480">
    <property type="entry name" value="DUF7904"/>
    <property type="match status" value="1"/>
</dbReference>
<dbReference type="SMART" id="SM00262">
    <property type="entry name" value="GEL"/>
    <property type="match status" value="1"/>
</dbReference>
<keyword evidence="5" id="KW-1185">Reference proteome</keyword>
<feature type="compositionally biased region" description="Pro residues" evidence="2">
    <location>
        <begin position="258"/>
        <end position="267"/>
    </location>
</feature>
<dbReference type="GO" id="GO:0008154">
    <property type="term" value="P:actin polymerization or depolymerization"/>
    <property type="evidence" value="ECO:0007669"/>
    <property type="project" value="TreeGrafter"/>
</dbReference>
<name>A0A5C3QWT6_9AGAR</name>
<dbReference type="GO" id="GO:0005737">
    <property type="term" value="C:cytoplasm"/>
    <property type="evidence" value="ECO:0007669"/>
    <property type="project" value="TreeGrafter"/>
</dbReference>
<feature type="compositionally biased region" description="Polar residues" evidence="2">
    <location>
        <begin position="80"/>
        <end position="95"/>
    </location>
</feature>
<dbReference type="InterPro" id="IPR057226">
    <property type="entry name" value="DUF7904"/>
</dbReference>
<gene>
    <name evidence="4" type="ORF">BDV98DRAFT_562915</name>
</gene>